<proteinExistence type="predicted"/>
<evidence type="ECO:0000313" key="1">
    <source>
        <dbReference type="EMBL" id="KZF23779.1"/>
    </source>
</evidence>
<dbReference type="EMBL" id="KV407457">
    <property type="protein sequence ID" value="KZF23779.1"/>
    <property type="molecule type" value="Genomic_DNA"/>
</dbReference>
<dbReference type="GeneID" id="28897595"/>
<protein>
    <submittedName>
        <fullName evidence="1">Uncharacterized protein</fullName>
    </submittedName>
</protein>
<accession>A0A165HNN4</accession>
<dbReference type="RefSeq" id="XP_018189334.1">
    <property type="nucleotide sequence ID" value="XM_018332458.1"/>
</dbReference>
<reference evidence="1 2" key="1">
    <citation type="journal article" date="2016" name="Fungal Biol.">
        <title>The genome of Xylona heveae provides a window into fungal endophytism.</title>
        <authorList>
            <person name="Gazis R."/>
            <person name="Kuo A."/>
            <person name="Riley R."/>
            <person name="LaButti K."/>
            <person name="Lipzen A."/>
            <person name="Lin J."/>
            <person name="Amirebrahimi M."/>
            <person name="Hesse C.N."/>
            <person name="Spatafora J.W."/>
            <person name="Henrissat B."/>
            <person name="Hainaut M."/>
            <person name="Grigoriev I.V."/>
            <person name="Hibbett D.S."/>
        </authorList>
    </citation>
    <scope>NUCLEOTIDE SEQUENCE [LARGE SCALE GENOMIC DNA]</scope>
    <source>
        <strain evidence="1 2">TC161</strain>
    </source>
</reference>
<name>A0A165HNN4_XYLHT</name>
<keyword evidence="2" id="KW-1185">Reference proteome</keyword>
<organism evidence="1 2">
    <name type="scientific">Xylona heveae (strain CBS 132557 / TC161)</name>
    <dbReference type="NCBI Taxonomy" id="1328760"/>
    <lineage>
        <taxon>Eukaryota</taxon>
        <taxon>Fungi</taxon>
        <taxon>Dikarya</taxon>
        <taxon>Ascomycota</taxon>
        <taxon>Pezizomycotina</taxon>
        <taxon>Xylonomycetes</taxon>
        <taxon>Xylonales</taxon>
        <taxon>Xylonaceae</taxon>
        <taxon>Xylona</taxon>
    </lineage>
</organism>
<evidence type="ECO:0000313" key="2">
    <source>
        <dbReference type="Proteomes" id="UP000076632"/>
    </source>
</evidence>
<sequence>MSFELEPNLPLVSVASPYSRYRYPHVSSNSNSHQGGSRHPELLHGKKGTFLLVLMYYHGMELTINLLV</sequence>
<dbReference type="InParanoid" id="A0A165HNN4"/>
<gene>
    <name evidence="1" type="ORF">L228DRAFT_246625</name>
</gene>
<dbReference type="Proteomes" id="UP000076632">
    <property type="component" value="Unassembled WGS sequence"/>
</dbReference>
<dbReference type="AlphaFoldDB" id="A0A165HNN4"/>